<dbReference type="Gramene" id="PGSC0003DMT400016776">
    <property type="protein sequence ID" value="PGSC0003DMT400016776"/>
    <property type="gene ID" value="PGSC0003DMG401006561"/>
</dbReference>
<sequence length="57" mass="6409">MLLLYPQYYLQNDAASTLRLVAGTFSMQEPILARDNIKPDPLVQAQTKSPLMQGQMV</sequence>
<dbReference type="AlphaFoldDB" id="M1A849"/>
<organism evidence="1 2">
    <name type="scientific">Solanum tuberosum</name>
    <name type="common">Potato</name>
    <dbReference type="NCBI Taxonomy" id="4113"/>
    <lineage>
        <taxon>Eukaryota</taxon>
        <taxon>Viridiplantae</taxon>
        <taxon>Streptophyta</taxon>
        <taxon>Embryophyta</taxon>
        <taxon>Tracheophyta</taxon>
        <taxon>Spermatophyta</taxon>
        <taxon>Magnoliopsida</taxon>
        <taxon>eudicotyledons</taxon>
        <taxon>Gunneridae</taxon>
        <taxon>Pentapetalae</taxon>
        <taxon>asterids</taxon>
        <taxon>lamiids</taxon>
        <taxon>Solanales</taxon>
        <taxon>Solanaceae</taxon>
        <taxon>Solanoideae</taxon>
        <taxon>Solaneae</taxon>
        <taxon>Solanum</taxon>
    </lineage>
</organism>
<dbReference type="InParanoid" id="M1A849"/>
<protein>
    <submittedName>
        <fullName evidence="1">Uncharacterized protein</fullName>
    </submittedName>
</protein>
<evidence type="ECO:0000313" key="2">
    <source>
        <dbReference type="Proteomes" id="UP000011115"/>
    </source>
</evidence>
<dbReference type="Proteomes" id="UP000011115">
    <property type="component" value="Unassembled WGS sequence"/>
</dbReference>
<dbReference type="PaxDb" id="4113-PGSC0003DMT400016776"/>
<dbReference type="EnsemblPlants" id="PGSC0003DMT400016776">
    <property type="protein sequence ID" value="PGSC0003DMT400016776"/>
    <property type="gene ID" value="PGSC0003DMG401006561"/>
</dbReference>
<dbReference type="HOGENOM" id="CLU_3000169_0_0_1"/>
<proteinExistence type="predicted"/>
<keyword evidence="2" id="KW-1185">Reference proteome</keyword>
<accession>M1A849</accession>
<reference evidence="1" key="2">
    <citation type="submission" date="2015-06" db="UniProtKB">
        <authorList>
            <consortium name="EnsemblPlants"/>
        </authorList>
    </citation>
    <scope>IDENTIFICATION</scope>
    <source>
        <strain evidence="1">DM1-3 516 R44</strain>
    </source>
</reference>
<name>M1A849_SOLTU</name>
<reference evidence="2" key="1">
    <citation type="journal article" date="2011" name="Nature">
        <title>Genome sequence and analysis of the tuber crop potato.</title>
        <authorList>
            <consortium name="The Potato Genome Sequencing Consortium"/>
        </authorList>
    </citation>
    <scope>NUCLEOTIDE SEQUENCE [LARGE SCALE GENOMIC DNA]</scope>
    <source>
        <strain evidence="2">cv. DM1-3 516 R44</strain>
    </source>
</reference>
<evidence type="ECO:0000313" key="1">
    <source>
        <dbReference type="EnsemblPlants" id="PGSC0003DMT400016776"/>
    </source>
</evidence>